<proteinExistence type="predicted"/>
<dbReference type="RefSeq" id="WP_184580257.1">
    <property type="nucleotide sequence ID" value="NZ_JACHJL010000038.1"/>
</dbReference>
<dbReference type="Proteomes" id="UP000588098">
    <property type="component" value="Unassembled WGS sequence"/>
</dbReference>
<keyword evidence="2" id="KW-1185">Reference proteome</keyword>
<gene>
    <name evidence="1" type="ORF">FHS42_007356</name>
</gene>
<dbReference type="AlphaFoldDB" id="A0A7W9QIB4"/>
<comment type="caution">
    <text evidence="1">The sequence shown here is derived from an EMBL/GenBank/DDBJ whole genome shotgun (WGS) entry which is preliminary data.</text>
</comment>
<protein>
    <submittedName>
        <fullName evidence="1">Uncharacterized protein</fullName>
    </submittedName>
</protein>
<evidence type="ECO:0000313" key="2">
    <source>
        <dbReference type="Proteomes" id="UP000588098"/>
    </source>
</evidence>
<name>A0A7W9QIB4_9ACTN</name>
<organism evidence="1 2">
    <name type="scientific">Streptomyces zagrosensis</name>
    <dbReference type="NCBI Taxonomy" id="1042984"/>
    <lineage>
        <taxon>Bacteria</taxon>
        <taxon>Bacillati</taxon>
        <taxon>Actinomycetota</taxon>
        <taxon>Actinomycetes</taxon>
        <taxon>Kitasatosporales</taxon>
        <taxon>Streptomycetaceae</taxon>
        <taxon>Streptomyces</taxon>
    </lineage>
</organism>
<dbReference type="EMBL" id="JACHJL010000038">
    <property type="protein sequence ID" value="MBB5940258.1"/>
    <property type="molecule type" value="Genomic_DNA"/>
</dbReference>
<accession>A0A7W9QIB4</accession>
<sequence>MEELEGTAPVVQCLAVGWVPRQRQCACRHAVSGEILHVFNGGTWDDVRIGEIRLPPGGITAIGFFEPARHPDLLSSPDARRALSALRARSTPAAR</sequence>
<evidence type="ECO:0000313" key="1">
    <source>
        <dbReference type="EMBL" id="MBB5940258.1"/>
    </source>
</evidence>
<reference evidence="1 2" key="1">
    <citation type="submission" date="2020-08" db="EMBL/GenBank/DDBJ databases">
        <title>Genomic Encyclopedia of Type Strains, Phase III (KMG-III): the genomes of soil and plant-associated and newly described type strains.</title>
        <authorList>
            <person name="Whitman W."/>
        </authorList>
    </citation>
    <scope>NUCLEOTIDE SEQUENCE [LARGE SCALE GENOMIC DNA]</scope>
    <source>
        <strain evidence="1 2">CECT 8305</strain>
    </source>
</reference>